<accession>A0A815GK86</accession>
<dbReference type="EMBL" id="CAJNOL010004871">
    <property type="protein sequence ID" value="CAF1596114.1"/>
    <property type="molecule type" value="Genomic_DNA"/>
</dbReference>
<dbReference type="InterPro" id="IPR032675">
    <property type="entry name" value="LRR_dom_sf"/>
</dbReference>
<organism evidence="1 3">
    <name type="scientific">Rotaria sordida</name>
    <dbReference type="NCBI Taxonomy" id="392033"/>
    <lineage>
        <taxon>Eukaryota</taxon>
        <taxon>Metazoa</taxon>
        <taxon>Spiralia</taxon>
        <taxon>Gnathifera</taxon>
        <taxon>Rotifera</taxon>
        <taxon>Eurotatoria</taxon>
        <taxon>Bdelloidea</taxon>
        <taxon>Philodinida</taxon>
        <taxon>Philodinidae</taxon>
        <taxon>Rotaria</taxon>
    </lineage>
</organism>
<dbReference type="SUPFAM" id="SSF52047">
    <property type="entry name" value="RNI-like"/>
    <property type="match status" value="1"/>
</dbReference>
<gene>
    <name evidence="2" type="ORF">JXQ802_LOCUS47750</name>
    <name evidence="1" type="ORF">PYM288_LOCUS31826</name>
</gene>
<dbReference type="Proteomes" id="UP000663870">
    <property type="component" value="Unassembled WGS sequence"/>
</dbReference>
<proteinExistence type="predicted"/>
<keyword evidence="4" id="KW-1185">Reference proteome</keyword>
<protein>
    <submittedName>
        <fullName evidence="1">Uncharacterized protein</fullName>
    </submittedName>
</protein>
<dbReference type="AlphaFoldDB" id="A0A815GK86"/>
<reference evidence="1" key="1">
    <citation type="submission" date="2021-02" db="EMBL/GenBank/DDBJ databases">
        <authorList>
            <person name="Nowell W R."/>
        </authorList>
    </citation>
    <scope>NUCLEOTIDE SEQUENCE</scope>
</reference>
<evidence type="ECO:0000313" key="3">
    <source>
        <dbReference type="Proteomes" id="UP000663854"/>
    </source>
</evidence>
<name>A0A815GK86_9BILA</name>
<dbReference type="Proteomes" id="UP000663854">
    <property type="component" value="Unassembled WGS sequence"/>
</dbReference>
<evidence type="ECO:0000313" key="2">
    <source>
        <dbReference type="EMBL" id="CAF1596114.1"/>
    </source>
</evidence>
<dbReference type="EMBL" id="CAJNOH010003530">
    <property type="protein sequence ID" value="CAF1339691.1"/>
    <property type="molecule type" value="Genomic_DNA"/>
</dbReference>
<evidence type="ECO:0000313" key="1">
    <source>
        <dbReference type="EMBL" id="CAF1339691.1"/>
    </source>
</evidence>
<evidence type="ECO:0000313" key="4">
    <source>
        <dbReference type="Proteomes" id="UP000663870"/>
    </source>
</evidence>
<sequence>MNDDEFCDETTSYKDEFIQWLTDRLPSTGKLNNIDVLYSLFGIHNKRLNTLIQDDVFNNTLNFVNVLITDKMLDRFCTSILPQKHHCIKKLILETTSMERILLAGDYPNLTSLELFGFEEEIVFRYFTGNISNRFPNMIFDTVTHLYAYDTIPMEHEFFMQISRNFPKLKCFSMENDNSQTRNCDQWNSYPIIEYSHLISLDIMNVNTDYVEQFLLQTKTHLPCLTELKVNYNQLATVTMNFTRDETRHNCSKVKRLILKESKVFSKDYYRYFSSL</sequence>
<dbReference type="Gene3D" id="3.80.10.10">
    <property type="entry name" value="Ribonuclease Inhibitor"/>
    <property type="match status" value="1"/>
</dbReference>
<comment type="caution">
    <text evidence="1">The sequence shown here is derived from an EMBL/GenBank/DDBJ whole genome shotgun (WGS) entry which is preliminary data.</text>
</comment>